<evidence type="ECO:0000259" key="4">
    <source>
        <dbReference type="PROSITE" id="PS50060"/>
    </source>
</evidence>
<evidence type="ECO:0000313" key="5">
    <source>
        <dbReference type="Proteomes" id="UP000694856"/>
    </source>
</evidence>
<feature type="disulfide bond" evidence="2">
    <location>
        <begin position="337"/>
        <end position="355"/>
    </location>
</feature>
<dbReference type="PANTHER" id="PTHR23282:SF129">
    <property type="entry name" value="APICAL ENDOSOMAL GLYCOPROTEIN"/>
    <property type="match status" value="1"/>
</dbReference>
<evidence type="ECO:0000313" key="6">
    <source>
        <dbReference type="RefSeq" id="XP_032334805.1"/>
    </source>
</evidence>
<keyword evidence="3" id="KW-0472">Membrane</keyword>
<evidence type="ECO:0000256" key="1">
    <source>
        <dbReference type="ARBA" id="ARBA00023157"/>
    </source>
</evidence>
<dbReference type="CDD" id="cd06263">
    <property type="entry name" value="MAM"/>
    <property type="match status" value="6"/>
</dbReference>
<name>A0A8B8SXR8_CAMFR</name>
<evidence type="ECO:0000256" key="2">
    <source>
        <dbReference type="PROSITE-ProRule" id="PRU00124"/>
    </source>
</evidence>
<dbReference type="SMART" id="SM00137">
    <property type="entry name" value="MAM"/>
    <property type="match status" value="6"/>
</dbReference>
<dbReference type="KEGG" id="cfr:102510245"/>
<dbReference type="PROSITE" id="PS50060">
    <property type="entry name" value="MAM_2"/>
    <property type="match status" value="6"/>
</dbReference>
<feature type="disulfide bond" evidence="2">
    <location>
        <begin position="573"/>
        <end position="588"/>
    </location>
</feature>
<comment type="caution">
    <text evidence="2">Lacks conserved residue(s) required for the propagation of feature annotation.</text>
</comment>
<dbReference type="InterPro" id="IPR002172">
    <property type="entry name" value="LDrepeatLR_classA_rpt"/>
</dbReference>
<dbReference type="Pfam" id="PF00057">
    <property type="entry name" value="Ldl_recept_a"/>
    <property type="match status" value="1"/>
</dbReference>
<dbReference type="Pfam" id="PF00629">
    <property type="entry name" value="MAM"/>
    <property type="match status" value="6"/>
</dbReference>
<sequence length="1318" mass="143287">MRPLARGTLPTAPPLPGWAPVPFPRSLVSLYTFTLTRRQPFQGQMPSAWPCQGPSSGSSLWVPAPFLHDLLAWTPKEGDQCPDMPEPGVSGPWNHPEQTGIWGHCAPGHLVASLLAAGSPGWAWVPNHCRPPREAVCNFVCDCRGCPDEAQCGYYGALPTLDAPFACNFEQDSCGWRDISTSGYSWLRDRAGAALEGPGPLADHTLGTDLGWYMAVGTHRGKEASTASLRSPVLHQAAPTCELRLWYHTAAGDVAELRLELTHSTETLTLWQSSGPWVPGWQELVVATGRILGDFRVTFSATRNATHRGTVALDDVAFWRCGLPTPEARCPLGHYHCQNKACVEPHQLCDGEDNCGDHSDEDTAICSNHTATDFETGLGLWNHLEGWARNHSTGGSQCPTWPHRDHSRNSAQGSFLVSVAEPSAPAVLSSPEFKASAPDNCSLVFYYYLHGSKAGCLQVFLQTQSPGAPQAPVLLRRHHGELGAAWVRDRVDIQSEHPFRILLAGQTGLGGVIGLDDLILSAGCKPVPEVSGPPPGLWAPGPWPQPSSLQLWNFCEPGYLFCGDLCVPPEQLCDFQQQCLGGEDEQDCGTTDFESPMAGGWEDASVGRLQWARLPAQESRVPGTGAARATAGHFLSLQMAWGQLGAEARVLTPTLGPSGPRCELHLAYYFQSHPQGFLELVVVEGSSRELVWQAPGSGTGGWKVDKVLLGARRRPFRLEFVGLVDLDSPGQQGAAVDDVTLTGCSPTAATEKDTEVSCNFERDTCAWYTGHFTDAHWRRVESCGPRYDHTTGQGYFMLLDPIDPPAQGPAAHLLTQPQVPAATQECVSFWYHLYGPQIGTLRLAMRREGEAELHLWSRSGTHGNRWHEAWVTLHHLQDSGIKYQLLFEGLRDGYHGTMALDDVAVRPGPCWAPRHCSFEDSACGFSTGGWGLWIRQTNATGPTACGPRVDHTTETPQGDYMVVDMSPQALPRGRMASLTSEEHRPLARPACLTFWYHLSLSNPGTLQVYVDAAGRSQVLHISSHGGFAWRLGSVDVRAEQAWRVVFEAVAAGVEHAYIALDDLLLQDGPCPRPASCDFEAGLCGWSHLPRPGLGGYSWDWSSGATPSRYPQPAVDHTLGTEAGHFALFETSVLGPGGRAAWLRSQPLPATQASCLRFWYHMGFPEHFYKGELRVLLSSARGQLAVWGTGGRQRHQWLEGQVEVASAEEFQIVFEATLGGQPARGPIALDDVEFLAGQRCQLPAPSQGDMAVATSVPAVVGGTVLLLMLLLLLGLVGRRWLWKGHCLSRRKAEAEAPGFDNILFSADHVTLPASVTNDQ</sequence>
<dbReference type="SUPFAM" id="SSF49899">
    <property type="entry name" value="Concanavalin A-like lectins/glucanases"/>
    <property type="match status" value="6"/>
</dbReference>
<dbReference type="Gene3D" id="4.10.400.10">
    <property type="entry name" value="Low-density Lipoprotein Receptor"/>
    <property type="match status" value="1"/>
</dbReference>
<dbReference type="GO" id="GO:0016020">
    <property type="term" value="C:membrane"/>
    <property type="evidence" value="ECO:0007669"/>
    <property type="project" value="InterPro"/>
</dbReference>
<dbReference type="InterPro" id="IPR051560">
    <property type="entry name" value="MAM_domain-containing"/>
</dbReference>
<dbReference type="GeneID" id="102510245"/>
<dbReference type="InterPro" id="IPR036055">
    <property type="entry name" value="LDL_receptor-like_sf"/>
</dbReference>
<dbReference type="PRINTS" id="PR00261">
    <property type="entry name" value="LDLRECEPTOR"/>
</dbReference>
<dbReference type="RefSeq" id="XP_032334805.1">
    <property type="nucleotide sequence ID" value="XM_032478914.1"/>
</dbReference>
<dbReference type="SMART" id="SM00192">
    <property type="entry name" value="LDLa"/>
    <property type="match status" value="2"/>
</dbReference>
<keyword evidence="1 2" id="KW-1015">Disulfide bond</keyword>
<feature type="disulfide bond" evidence="2">
    <location>
        <begin position="330"/>
        <end position="342"/>
    </location>
</feature>
<feature type="domain" description="MAM" evidence="4">
    <location>
        <begin position="165"/>
        <end position="323"/>
    </location>
</feature>
<feature type="domain" description="MAM" evidence="4">
    <location>
        <begin position="756"/>
        <end position="912"/>
    </location>
</feature>
<feature type="domain" description="MAM" evidence="4">
    <location>
        <begin position="370"/>
        <end position="526"/>
    </location>
</feature>
<accession>A0A8B8SXR8</accession>
<keyword evidence="3" id="KW-1133">Transmembrane helix</keyword>
<reference evidence="6" key="1">
    <citation type="submission" date="2025-08" db="UniProtKB">
        <authorList>
            <consortium name="RefSeq"/>
        </authorList>
    </citation>
    <scope>IDENTIFICATION</scope>
    <source>
        <tissue evidence="6">Ear skin</tissue>
    </source>
</reference>
<proteinExistence type="predicted"/>
<dbReference type="PROSITE" id="PS01209">
    <property type="entry name" value="LDLRA_1"/>
    <property type="match status" value="1"/>
</dbReference>
<keyword evidence="3" id="KW-0812">Transmembrane</keyword>
<dbReference type="SUPFAM" id="SSF57424">
    <property type="entry name" value="LDL receptor-like module"/>
    <property type="match status" value="2"/>
</dbReference>
<dbReference type="PROSITE" id="PS50068">
    <property type="entry name" value="LDLRA_2"/>
    <property type="match status" value="2"/>
</dbReference>
<dbReference type="Gene3D" id="2.60.120.200">
    <property type="match status" value="6"/>
</dbReference>
<dbReference type="PANTHER" id="PTHR23282">
    <property type="entry name" value="APICAL ENDOSOMAL GLYCOPROTEIN PRECURSOR"/>
    <property type="match status" value="1"/>
</dbReference>
<dbReference type="InterPro" id="IPR013320">
    <property type="entry name" value="ConA-like_dom_sf"/>
</dbReference>
<dbReference type="Proteomes" id="UP000694856">
    <property type="component" value="Chromosome 4"/>
</dbReference>
<dbReference type="CDD" id="cd00112">
    <property type="entry name" value="LDLa"/>
    <property type="match status" value="2"/>
</dbReference>
<feature type="transmembrane region" description="Helical" evidence="3">
    <location>
        <begin position="1258"/>
        <end position="1280"/>
    </location>
</feature>
<feature type="domain" description="MAM" evidence="4">
    <location>
        <begin position="589"/>
        <end position="746"/>
    </location>
</feature>
<protein>
    <submittedName>
        <fullName evidence="6">Apical endosomal glycoprotein</fullName>
    </submittedName>
</protein>
<keyword evidence="5" id="KW-1185">Reference proteome</keyword>
<dbReference type="CTD" id="158056"/>
<feature type="domain" description="MAM" evidence="4">
    <location>
        <begin position="1074"/>
        <end position="1241"/>
    </location>
</feature>
<feature type="domain" description="MAM" evidence="4">
    <location>
        <begin position="914"/>
        <end position="1072"/>
    </location>
</feature>
<evidence type="ECO:0000256" key="3">
    <source>
        <dbReference type="SAM" id="Phobius"/>
    </source>
</evidence>
<gene>
    <name evidence="6" type="primary">MAMDC4</name>
</gene>
<dbReference type="InterPro" id="IPR023415">
    <property type="entry name" value="LDLR_class-A_CS"/>
</dbReference>
<organism evidence="5 6">
    <name type="scientific">Camelus ferus</name>
    <name type="common">Wild bactrian camel</name>
    <name type="synonym">Camelus bactrianus ferus</name>
    <dbReference type="NCBI Taxonomy" id="419612"/>
    <lineage>
        <taxon>Eukaryota</taxon>
        <taxon>Metazoa</taxon>
        <taxon>Chordata</taxon>
        <taxon>Craniata</taxon>
        <taxon>Vertebrata</taxon>
        <taxon>Euteleostomi</taxon>
        <taxon>Mammalia</taxon>
        <taxon>Eutheria</taxon>
        <taxon>Laurasiatheria</taxon>
        <taxon>Artiodactyla</taxon>
        <taxon>Tylopoda</taxon>
        <taxon>Camelidae</taxon>
        <taxon>Camelus</taxon>
    </lineage>
</organism>
<dbReference type="InterPro" id="IPR000998">
    <property type="entry name" value="MAM_dom"/>
</dbReference>